<evidence type="ECO:0000259" key="1">
    <source>
        <dbReference type="PROSITE" id="PS51186"/>
    </source>
</evidence>
<dbReference type="Gene3D" id="3.40.630.30">
    <property type="match status" value="1"/>
</dbReference>
<dbReference type="Proteomes" id="UP000304148">
    <property type="component" value="Chromosome"/>
</dbReference>
<accession>A0A383R3H8</accession>
<sequence length="157" mass="17954">MNIRAVRTSDYTSVLSVLNDWWGGRNMSDMLPKLFFVHFQQTSFIAEQDGEMIAFLIGFVSQTYPNEAYIHFIGVHPNHRKSGIAKRLYETFFDTVRQYDCDTVRCLTSPVNTTSIAFHTRMGFRIEEGDGEEEGIPVHTNYDGRGGSRVLFVTSIK</sequence>
<dbReference type="InterPro" id="IPR000182">
    <property type="entry name" value="GNAT_dom"/>
</dbReference>
<gene>
    <name evidence="2" type="primary">yqjY</name>
    <name evidence="2" type="ORF">PBLR_10136</name>
</gene>
<proteinExistence type="predicted"/>
<dbReference type="SUPFAM" id="SSF55729">
    <property type="entry name" value="Acyl-CoA N-acyltransferases (Nat)"/>
    <property type="match status" value="1"/>
</dbReference>
<dbReference type="EMBL" id="LS992241">
    <property type="protein sequence ID" value="SYX81717.1"/>
    <property type="molecule type" value="Genomic_DNA"/>
</dbReference>
<evidence type="ECO:0000313" key="3">
    <source>
        <dbReference type="Proteomes" id="UP000304148"/>
    </source>
</evidence>
<dbReference type="PANTHER" id="PTHR43072:SF36">
    <property type="entry name" value="RIBOSOMAL-PROTEIN-ALANINE ACETYLTRANSFERASE"/>
    <property type="match status" value="1"/>
</dbReference>
<dbReference type="CDD" id="cd04301">
    <property type="entry name" value="NAT_SF"/>
    <property type="match status" value="1"/>
</dbReference>
<dbReference type="AlphaFoldDB" id="A0A383R3H8"/>
<name>A0A383R3H8_PAEAL</name>
<dbReference type="InterPro" id="IPR017255">
    <property type="entry name" value="AcTrfase_GNAT_prd"/>
</dbReference>
<dbReference type="RefSeq" id="WP_138184316.1">
    <property type="nucleotide sequence ID" value="NZ_LS992241.1"/>
</dbReference>
<reference evidence="3" key="1">
    <citation type="submission" date="2018-08" db="EMBL/GenBank/DDBJ databases">
        <authorList>
            <person name="Chevrot R."/>
        </authorList>
    </citation>
    <scope>NUCLEOTIDE SEQUENCE [LARGE SCALE GENOMIC DNA]</scope>
</reference>
<dbReference type="InterPro" id="IPR016181">
    <property type="entry name" value="Acyl_CoA_acyltransferase"/>
</dbReference>
<evidence type="ECO:0000313" key="2">
    <source>
        <dbReference type="EMBL" id="SYX81717.1"/>
    </source>
</evidence>
<dbReference type="PROSITE" id="PS51186">
    <property type="entry name" value="GNAT"/>
    <property type="match status" value="1"/>
</dbReference>
<protein>
    <submittedName>
        <fullName evidence="2">Putative N-acetyltransferase</fullName>
    </submittedName>
</protein>
<organism evidence="2 3">
    <name type="scientific">Paenibacillus alvei</name>
    <name type="common">Bacillus alvei</name>
    <dbReference type="NCBI Taxonomy" id="44250"/>
    <lineage>
        <taxon>Bacteria</taxon>
        <taxon>Bacillati</taxon>
        <taxon>Bacillota</taxon>
        <taxon>Bacilli</taxon>
        <taxon>Bacillales</taxon>
        <taxon>Paenibacillaceae</taxon>
        <taxon>Paenibacillus</taxon>
    </lineage>
</organism>
<dbReference type="GO" id="GO:0016747">
    <property type="term" value="F:acyltransferase activity, transferring groups other than amino-acyl groups"/>
    <property type="evidence" value="ECO:0007669"/>
    <property type="project" value="InterPro"/>
</dbReference>
<dbReference type="Pfam" id="PF00583">
    <property type="entry name" value="Acetyltransf_1"/>
    <property type="match status" value="1"/>
</dbReference>
<keyword evidence="2" id="KW-0808">Transferase</keyword>
<dbReference type="PIRSF" id="PIRSF037663">
    <property type="entry name" value="Acetyltransf_GNAT_prd"/>
    <property type="match status" value="1"/>
</dbReference>
<dbReference type="PANTHER" id="PTHR43072">
    <property type="entry name" value="N-ACETYLTRANSFERASE"/>
    <property type="match status" value="1"/>
</dbReference>
<feature type="domain" description="N-acetyltransferase" evidence="1">
    <location>
        <begin position="1"/>
        <end position="143"/>
    </location>
</feature>
<dbReference type="FunFam" id="3.40.630.30:FF:000133">
    <property type="entry name" value="Acetyltransferase, GNAT family"/>
    <property type="match status" value="1"/>
</dbReference>